<feature type="domain" description="GAF" evidence="1">
    <location>
        <begin position="22"/>
        <end position="146"/>
    </location>
</feature>
<dbReference type="RefSeq" id="WP_176247656.1">
    <property type="nucleotide sequence ID" value="NZ_FXBL01000004.1"/>
</dbReference>
<dbReference type="Proteomes" id="UP000193083">
    <property type="component" value="Unassembled WGS sequence"/>
</dbReference>
<dbReference type="InterPro" id="IPR003018">
    <property type="entry name" value="GAF"/>
</dbReference>
<protein>
    <submittedName>
        <fullName evidence="2">GAF domain-containing protein</fullName>
    </submittedName>
</protein>
<accession>A0A1X7PY92</accession>
<dbReference type="AlphaFoldDB" id="A0A1X7PY92"/>
<dbReference type="InterPro" id="IPR029016">
    <property type="entry name" value="GAF-like_dom_sf"/>
</dbReference>
<dbReference type="EMBL" id="FXBL01000004">
    <property type="protein sequence ID" value="SMH56449.1"/>
    <property type="molecule type" value="Genomic_DNA"/>
</dbReference>
<reference evidence="3" key="1">
    <citation type="submission" date="2017-04" db="EMBL/GenBank/DDBJ databases">
        <authorList>
            <person name="Varghese N."/>
            <person name="Submissions S."/>
        </authorList>
    </citation>
    <scope>NUCLEOTIDE SEQUENCE [LARGE SCALE GENOMIC DNA]</scope>
    <source>
        <strain evidence="3">B5P</strain>
    </source>
</reference>
<evidence type="ECO:0000313" key="2">
    <source>
        <dbReference type="EMBL" id="SMH56449.1"/>
    </source>
</evidence>
<evidence type="ECO:0000259" key="1">
    <source>
        <dbReference type="Pfam" id="PF13185"/>
    </source>
</evidence>
<sequence>MTSAPTAHPDDFADALARAASTSADVFKLVADELREKAGAKLVTVTAVDPNDLSYERLYSSMPDVYPVSGRKPANTTRWSQQVMEKLEVFVANDYETLAEVMADHDTIRSIGCESLVNVPLVLFGRVIGTLNCLAESGHFDEDRVQTCKDMRLPVIVGILAKNEAA</sequence>
<dbReference type="Gene3D" id="3.30.450.40">
    <property type="match status" value="1"/>
</dbReference>
<proteinExistence type="predicted"/>
<keyword evidence="3" id="KW-1185">Reference proteome</keyword>
<dbReference type="SUPFAM" id="SSF55781">
    <property type="entry name" value="GAF domain-like"/>
    <property type="match status" value="1"/>
</dbReference>
<gene>
    <name evidence="2" type="ORF">SAMN02982922_5530</name>
</gene>
<name>A0A1X7PY92_9HYPH</name>
<organism evidence="2 3">
    <name type="scientific">Mesorhizobium australicum</name>
    <dbReference type="NCBI Taxonomy" id="536018"/>
    <lineage>
        <taxon>Bacteria</taxon>
        <taxon>Pseudomonadati</taxon>
        <taxon>Pseudomonadota</taxon>
        <taxon>Alphaproteobacteria</taxon>
        <taxon>Hyphomicrobiales</taxon>
        <taxon>Phyllobacteriaceae</taxon>
        <taxon>Mesorhizobium</taxon>
    </lineage>
</organism>
<dbReference type="Pfam" id="PF13185">
    <property type="entry name" value="GAF_2"/>
    <property type="match status" value="1"/>
</dbReference>
<evidence type="ECO:0000313" key="3">
    <source>
        <dbReference type="Proteomes" id="UP000193083"/>
    </source>
</evidence>